<dbReference type="CDD" id="cd09898">
    <property type="entry name" value="H3TH_53EXO"/>
    <property type="match status" value="1"/>
</dbReference>
<feature type="non-terminal residue" evidence="5">
    <location>
        <position position="212"/>
    </location>
</feature>
<dbReference type="Pfam" id="PF02739">
    <property type="entry name" value="5_3_exonuc_N"/>
    <property type="match status" value="1"/>
</dbReference>
<dbReference type="Gene3D" id="1.10.150.20">
    <property type="entry name" value="5' to 3' exonuclease, C-terminal subdomain"/>
    <property type="match status" value="1"/>
</dbReference>
<feature type="domain" description="5'-3' exonuclease" evidence="4">
    <location>
        <begin position="4"/>
        <end position="212"/>
    </location>
</feature>
<evidence type="ECO:0000313" key="5">
    <source>
        <dbReference type="EMBL" id="EQD46897.1"/>
    </source>
</evidence>
<dbReference type="PANTHER" id="PTHR42646:SF2">
    <property type="entry name" value="5'-3' EXONUCLEASE FAMILY PROTEIN"/>
    <property type="match status" value="1"/>
</dbReference>
<evidence type="ECO:0000256" key="3">
    <source>
        <dbReference type="ARBA" id="ARBA00023125"/>
    </source>
</evidence>
<dbReference type="CDD" id="cd09859">
    <property type="entry name" value="PIN_53EXO"/>
    <property type="match status" value="1"/>
</dbReference>
<dbReference type="InterPro" id="IPR029060">
    <property type="entry name" value="PIN-like_dom_sf"/>
</dbReference>
<reference evidence="5" key="1">
    <citation type="submission" date="2013-08" db="EMBL/GenBank/DDBJ databases">
        <authorList>
            <person name="Mendez C."/>
            <person name="Richter M."/>
            <person name="Ferrer M."/>
            <person name="Sanchez J."/>
        </authorList>
    </citation>
    <scope>NUCLEOTIDE SEQUENCE</scope>
</reference>
<protein>
    <submittedName>
        <fullName evidence="5">DNA polymerase I</fullName>
    </submittedName>
</protein>
<dbReference type="Gene3D" id="3.40.50.1010">
    <property type="entry name" value="5'-nuclease"/>
    <property type="match status" value="1"/>
</dbReference>
<proteinExistence type="predicted"/>
<dbReference type="GO" id="GO:0033567">
    <property type="term" value="P:DNA replication, Okazaki fragment processing"/>
    <property type="evidence" value="ECO:0007669"/>
    <property type="project" value="InterPro"/>
</dbReference>
<dbReference type="GO" id="GO:0003677">
    <property type="term" value="F:DNA binding"/>
    <property type="evidence" value="ECO:0007669"/>
    <property type="project" value="UniProtKB-KW"/>
</dbReference>
<dbReference type="FunFam" id="3.40.50.1010:FF:000001">
    <property type="entry name" value="DNA polymerase I"/>
    <property type="match status" value="1"/>
</dbReference>
<name>T0ZQW7_9ZZZZ</name>
<organism evidence="5">
    <name type="scientific">mine drainage metagenome</name>
    <dbReference type="NCBI Taxonomy" id="410659"/>
    <lineage>
        <taxon>unclassified sequences</taxon>
        <taxon>metagenomes</taxon>
        <taxon>ecological metagenomes</taxon>
    </lineage>
</organism>
<reference evidence="5" key="2">
    <citation type="journal article" date="2014" name="ISME J.">
        <title>Microbial stratification in low pH oxic and suboxic macroscopic growths along an acid mine drainage.</title>
        <authorList>
            <person name="Mendez-Garcia C."/>
            <person name="Mesa V."/>
            <person name="Sprenger R.R."/>
            <person name="Richter M."/>
            <person name="Diez M.S."/>
            <person name="Solano J."/>
            <person name="Bargiela R."/>
            <person name="Golyshina O.V."/>
            <person name="Manteca A."/>
            <person name="Ramos J.L."/>
            <person name="Gallego J.R."/>
            <person name="Llorente I."/>
            <person name="Martins Dos Santos V.A."/>
            <person name="Jensen O.N."/>
            <person name="Pelaez A.I."/>
            <person name="Sanchez J."/>
            <person name="Ferrer M."/>
        </authorList>
    </citation>
    <scope>NUCLEOTIDE SEQUENCE</scope>
</reference>
<evidence type="ECO:0000256" key="2">
    <source>
        <dbReference type="ARBA" id="ARBA00022801"/>
    </source>
</evidence>
<dbReference type="InterPro" id="IPR020045">
    <property type="entry name" value="DNA_polI_H3TH"/>
</dbReference>
<dbReference type="EMBL" id="AUZZ01006257">
    <property type="protein sequence ID" value="EQD46897.1"/>
    <property type="molecule type" value="Genomic_DNA"/>
</dbReference>
<dbReference type="InterPro" id="IPR020046">
    <property type="entry name" value="5-3_exonucl_a-hlix_arch_N"/>
</dbReference>
<sequence length="212" mass="22705">MPDIPDLVLFDGSSYLYRAFHALPPLTSSHGEPTGAVLGVLNMLAKFLREYPAPRVAVVFDAPGKTFRDELFTAYKAHRPSMPPELRAQVTPLLGIIAARGLPMLRVAGVEADDVIGTLARQAAAAGSRVVICTCDKDMAQLVDGSITLINTMNNTRLDRAGVKSKFDVMPEQIVDYLALAGDSSDNIPGIQQVGPKTAAKLLAQYGTLDNL</sequence>
<dbReference type="InterPro" id="IPR008918">
    <property type="entry name" value="HhH2"/>
</dbReference>
<dbReference type="InterPro" id="IPR038969">
    <property type="entry name" value="FEN"/>
</dbReference>
<dbReference type="InterPro" id="IPR002421">
    <property type="entry name" value="5-3_exonuclease"/>
</dbReference>
<evidence type="ECO:0000259" key="4">
    <source>
        <dbReference type="SMART" id="SM00475"/>
    </source>
</evidence>
<comment type="caution">
    <text evidence="5">The sequence shown here is derived from an EMBL/GenBank/DDBJ whole genome shotgun (WGS) entry which is preliminary data.</text>
</comment>
<dbReference type="InterPro" id="IPR036279">
    <property type="entry name" value="5-3_exonuclease_C_sf"/>
</dbReference>
<dbReference type="Pfam" id="PF01367">
    <property type="entry name" value="5_3_exonuc"/>
    <property type="match status" value="1"/>
</dbReference>
<dbReference type="AlphaFoldDB" id="T0ZQW7"/>
<keyword evidence="3" id="KW-0238">DNA-binding</keyword>
<dbReference type="GO" id="GO:0017108">
    <property type="term" value="F:5'-flap endonuclease activity"/>
    <property type="evidence" value="ECO:0007669"/>
    <property type="project" value="InterPro"/>
</dbReference>
<keyword evidence="1" id="KW-0540">Nuclease</keyword>
<dbReference type="SMART" id="SM00279">
    <property type="entry name" value="HhH2"/>
    <property type="match status" value="1"/>
</dbReference>
<dbReference type="PANTHER" id="PTHR42646">
    <property type="entry name" value="FLAP ENDONUCLEASE XNI"/>
    <property type="match status" value="1"/>
</dbReference>
<dbReference type="SUPFAM" id="SSF47807">
    <property type="entry name" value="5' to 3' exonuclease, C-terminal subdomain"/>
    <property type="match status" value="1"/>
</dbReference>
<dbReference type="SMART" id="SM00475">
    <property type="entry name" value="53EXOc"/>
    <property type="match status" value="1"/>
</dbReference>
<evidence type="ECO:0000256" key="1">
    <source>
        <dbReference type="ARBA" id="ARBA00022722"/>
    </source>
</evidence>
<dbReference type="SUPFAM" id="SSF88723">
    <property type="entry name" value="PIN domain-like"/>
    <property type="match status" value="1"/>
</dbReference>
<gene>
    <name evidence="5" type="ORF">B2A_08680</name>
</gene>
<dbReference type="GO" id="GO:0008409">
    <property type="term" value="F:5'-3' exonuclease activity"/>
    <property type="evidence" value="ECO:0007669"/>
    <property type="project" value="InterPro"/>
</dbReference>
<keyword evidence="2" id="KW-0378">Hydrolase</keyword>
<accession>T0ZQW7</accession>